<dbReference type="GO" id="GO:0030313">
    <property type="term" value="C:cell envelope"/>
    <property type="evidence" value="ECO:0007669"/>
    <property type="project" value="UniProtKB-SubCell"/>
</dbReference>
<dbReference type="Pfam" id="PF04234">
    <property type="entry name" value="CopC"/>
    <property type="match status" value="1"/>
</dbReference>
<gene>
    <name evidence="7" type="ORF">GO499_09060</name>
</gene>
<dbReference type="GO" id="GO:0006825">
    <property type="term" value="P:copper ion transport"/>
    <property type="evidence" value="ECO:0007669"/>
    <property type="project" value="InterPro"/>
</dbReference>
<dbReference type="GO" id="GO:0042597">
    <property type="term" value="C:periplasmic space"/>
    <property type="evidence" value="ECO:0007669"/>
    <property type="project" value="InterPro"/>
</dbReference>
<organism evidence="7 8">
    <name type="scientific">Algicella marina</name>
    <dbReference type="NCBI Taxonomy" id="2683284"/>
    <lineage>
        <taxon>Bacteria</taxon>
        <taxon>Pseudomonadati</taxon>
        <taxon>Pseudomonadota</taxon>
        <taxon>Alphaproteobacteria</taxon>
        <taxon>Rhodobacterales</taxon>
        <taxon>Paracoccaceae</taxon>
        <taxon>Algicella</taxon>
    </lineage>
</organism>
<dbReference type="InterPro" id="IPR032694">
    <property type="entry name" value="CopC/D"/>
</dbReference>
<evidence type="ECO:0000313" key="7">
    <source>
        <dbReference type="EMBL" id="QHQ35336.1"/>
    </source>
</evidence>
<evidence type="ECO:0000256" key="3">
    <source>
        <dbReference type="ARBA" id="ARBA00022729"/>
    </source>
</evidence>
<keyword evidence="4" id="KW-0186">Copper</keyword>
<evidence type="ECO:0000256" key="4">
    <source>
        <dbReference type="ARBA" id="ARBA00023008"/>
    </source>
</evidence>
<evidence type="ECO:0000256" key="2">
    <source>
        <dbReference type="ARBA" id="ARBA00022723"/>
    </source>
</evidence>
<keyword evidence="8" id="KW-1185">Reference proteome</keyword>
<evidence type="ECO:0000313" key="8">
    <source>
        <dbReference type="Proteomes" id="UP000464495"/>
    </source>
</evidence>
<feature type="region of interest" description="Disordered" evidence="5">
    <location>
        <begin position="24"/>
        <end position="47"/>
    </location>
</feature>
<dbReference type="KEGG" id="amaq:GO499_09060"/>
<accession>A0A6P1T1J9</accession>
<dbReference type="AlphaFoldDB" id="A0A6P1T1J9"/>
<dbReference type="PANTHER" id="PTHR34820">
    <property type="entry name" value="INNER MEMBRANE PROTEIN YEBZ"/>
    <property type="match status" value="1"/>
</dbReference>
<dbReference type="InterPro" id="IPR014755">
    <property type="entry name" value="Cu-Rt/internalin_Ig-like"/>
</dbReference>
<keyword evidence="3" id="KW-0732">Signal</keyword>
<name>A0A6P1T1J9_9RHOB</name>
<proteinExistence type="predicted"/>
<dbReference type="PANTHER" id="PTHR34820:SF4">
    <property type="entry name" value="INNER MEMBRANE PROTEIN YEBZ"/>
    <property type="match status" value="1"/>
</dbReference>
<dbReference type="GO" id="GO:0046688">
    <property type="term" value="P:response to copper ion"/>
    <property type="evidence" value="ECO:0007669"/>
    <property type="project" value="InterPro"/>
</dbReference>
<dbReference type="SUPFAM" id="SSF81296">
    <property type="entry name" value="E set domains"/>
    <property type="match status" value="1"/>
</dbReference>
<evidence type="ECO:0000256" key="5">
    <source>
        <dbReference type="SAM" id="MobiDB-lite"/>
    </source>
</evidence>
<dbReference type="InterPro" id="IPR007348">
    <property type="entry name" value="CopC_dom"/>
</dbReference>
<dbReference type="Gene3D" id="2.60.40.1220">
    <property type="match status" value="1"/>
</dbReference>
<keyword evidence="2" id="KW-0479">Metal-binding</keyword>
<protein>
    <submittedName>
        <fullName evidence="7">Copper resistance protein CopC</fullName>
    </submittedName>
</protein>
<comment type="subcellular location">
    <subcellularLocation>
        <location evidence="1">Cell envelope</location>
    </subcellularLocation>
</comment>
<feature type="domain" description="CopC" evidence="6">
    <location>
        <begin position="73"/>
        <end position="165"/>
    </location>
</feature>
<evidence type="ECO:0000256" key="1">
    <source>
        <dbReference type="ARBA" id="ARBA00004196"/>
    </source>
</evidence>
<sequence>MIFSSTPHYRRPRRQRPTFLLPIRVTRGSHGRNGPERAGPQATDGGNALLKPLRRRTALLALAFCLAVPAFAHSKKEASSPADGATLSAAPEVITLTFDKPTTVTSIRLTGSDGTDHEVERRSPLTPATTFEATPAAIPAGSYIIEWRGLAEDGHPLQGTVSFSIQ</sequence>
<dbReference type="Proteomes" id="UP000464495">
    <property type="component" value="Chromosome"/>
</dbReference>
<dbReference type="GO" id="GO:0005507">
    <property type="term" value="F:copper ion binding"/>
    <property type="evidence" value="ECO:0007669"/>
    <property type="project" value="InterPro"/>
</dbReference>
<reference evidence="7 8" key="1">
    <citation type="submission" date="2019-12" db="EMBL/GenBank/DDBJ databases">
        <title>Complete genome sequence of Algicella marina strain 9Alg 56(T) isolated from the red alga Tichocarpus crinitus.</title>
        <authorList>
            <person name="Kim S.-G."/>
            <person name="Nedashkovskaya O.I."/>
        </authorList>
    </citation>
    <scope>NUCLEOTIDE SEQUENCE [LARGE SCALE GENOMIC DNA]</scope>
    <source>
        <strain evidence="7 8">9Alg 56</strain>
    </source>
</reference>
<dbReference type="GO" id="GO:0005886">
    <property type="term" value="C:plasma membrane"/>
    <property type="evidence" value="ECO:0007669"/>
    <property type="project" value="TreeGrafter"/>
</dbReference>
<dbReference type="InterPro" id="IPR014756">
    <property type="entry name" value="Ig_E-set"/>
</dbReference>
<dbReference type="EMBL" id="CP046620">
    <property type="protein sequence ID" value="QHQ35336.1"/>
    <property type="molecule type" value="Genomic_DNA"/>
</dbReference>
<evidence type="ECO:0000259" key="6">
    <source>
        <dbReference type="Pfam" id="PF04234"/>
    </source>
</evidence>